<dbReference type="InterPro" id="IPR004166">
    <property type="entry name" value="a-kinase_dom"/>
</dbReference>
<sequence length="117" mass="13289">SAVYLLEEQVTSGTPNDQTFMKFIHNKDYGPSLDEDEYSYDLAIFLLFTQHIQYEKTEGLAFISDYQGSTELLTDPQILTHCSVNEGIDLFGDGNIASVVDNFKARHLCNHYCKWPG</sequence>
<dbReference type="Pfam" id="PF02816">
    <property type="entry name" value="Alpha_kinase"/>
    <property type="match status" value="1"/>
</dbReference>
<evidence type="ECO:0000256" key="1">
    <source>
        <dbReference type="ARBA" id="ARBA00022527"/>
    </source>
</evidence>
<comment type="caution">
    <text evidence="5">The sequence shown here is derived from an EMBL/GenBank/DDBJ whole genome shotgun (WGS) entry which is preliminary data.</text>
</comment>
<keyword evidence="3" id="KW-0418">Kinase</keyword>
<feature type="domain" description="Alpha-type protein kinase" evidence="4">
    <location>
        <begin position="1"/>
        <end position="117"/>
    </location>
</feature>
<evidence type="ECO:0000313" key="6">
    <source>
        <dbReference type="Proteomes" id="UP001195769"/>
    </source>
</evidence>
<protein>
    <recommendedName>
        <fullName evidence="4">Alpha-type protein kinase domain-containing protein</fullName>
    </recommendedName>
</protein>
<dbReference type="RefSeq" id="XP_041227241.1">
    <property type="nucleotide sequence ID" value="XM_041374037.1"/>
</dbReference>
<dbReference type="EMBL" id="JABBWK010000020">
    <property type="protein sequence ID" value="KAG1901666.1"/>
    <property type="molecule type" value="Genomic_DNA"/>
</dbReference>
<dbReference type="Gene3D" id="3.20.200.10">
    <property type="entry name" value="MHCK/EF2 kinase"/>
    <property type="match status" value="1"/>
</dbReference>
<evidence type="ECO:0000256" key="3">
    <source>
        <dbReference type="ARBA" id="ARBA00022777"/>
    </source>
</evidence>
<gene>
    <name evidence="5" type="ORF">F5891DRAFT_935073</name>
</gene>
<accession>A0AAD4E983</accession>
<reference evidence="5" key="1">
    <citation type="journal article" date="2020" name="New Phytol.">
        <title>Comparative genomics reveals dynamic genome evolution in host specialist ectomycorrhizal fungi.</title>
        <authorList>
            <person name="Lofgren L.A."/>
            <person name="Nguyen N.H."/>
            <person name="Vilgalys R."/>
            <person name="Ruytinx J."/>
            <person name="Liao H.L."/>
            <person name="Branco S."/>
            <person name="Kuo A."/>
            <person name="LaButti K."/>
            <person name="Lipzen A."/>
            <person name="Andreopoulos W."/>
            <person name="Pangilinan J."/>
            <person name="Riley R."/>
            <person name="Hundley H."/>
            <person name="Na H."/>
            <person name="Barry K."/>
            <person name="Grigoriev I.V."/>
            <person name="Stajich J.E."/>
            <person name="Kennedy P.G."/>
        </authorList>
    </citation>
    <scope>NUCLEOTIDE SEQUENCE</scope>
    <source>
        <strain evidence="5">FC203</strain>
    </source>
</reference>
<dbReference type="GeneID" id="64668335"/>
<keyword evidence="6" id="KW-1185">Reference proteome</keyword>
<keyword evidence="2" id="KW-0808">Transferase</keyword>
<keyword evidence="1" id="KW-0723">Serine/threonine-protein kinase</keyword>
<dbReference type="SUPFAM" id="SSF56112">
    <property type="entry name" value="Protein kinase-like (PK-like)"/>
    <property type="match status" value="1"/>
</dbReference>
<proteinExistence type="predicted"/>
<organism evidence="5 6">
    <name type="scientific">Suillus fuscotomentosus</name>
    <dbReference type="NCBI Taxonomy" id="1912939"/>
    <lineage>
        <taxon>Eukaryota</taxon>
        <taxon>Fungi</taxon>
        <taxon>Dikarya</taxon>
        <taxon>Basidiomycota</taxon>
        <taxon>Agaricomycotina</taxon>
        <taxon>Agaricomycetes</taxon>
        <taxon>Agaricomycetidae</taxon>
        <taxon>Boletales</taxon>
        <taxon>Suillineae</taxon>
        <taxon>Suillaceae</taxon>
        <taxon>Suillus</taxon>
    </lineage>
</organism>
<evidence type="ECO:0000313" key="5">
    <source>
        <dbReference type="EMBL" id="KAG1901666.1"/>
    </source>
</evidence>
<dbReference type="AlphaFoldDB" id="A0AAD4E983"/>
<dbReference type="GO" id="GO:0004674">
    <property type="term" value="F:protein serine/threonine kinase activity"/>
    <property type="evidence" value="ECO:0007669"/>
    <property type="project" value="UniProtKB-KW"/>
</dbReference>
<dbReference type="PROSITE" id="PS51158">
    <property type="entry name" value="ALPHA_KINASE"/>
    <property type="match status" value="1"/>
</dbReference>
<dbReference type="GO" id="GO:0005524">
    <property type="term" value="F:ATP binding"/>
    <property type="evidence" value="ECO:0007669"/>
    <property type="project" value="InterPro"/>
</dbReference>
<evidence type="ECO:0000256" key="2">
    <source>
        <dbReference type="ARBA" id="ARBA00022679"/>
    </source>
</evidence>
<evidence type="ECO:0000259" key="4">
    <source>
        <dbReference type="PROSITE" id="PS51158"/>
    </source>
</evidence>
<feature type="non-terminal residue" evidence="5">
    <location>
        <position position="1"/>
    </location>
</feature>
<dbReference type="Proteomes" id="UP001195769">
    <property type="component" value="Unassembled WGS sequence"/>
</dbReference>
<dbReference type="InterPro" id="IPR011009">
    <property type="entry name" value="Kinase-like_dom_sf"/>
</dbReference>
<name>A0AAD4E983_9AGAM</name>
<feature type="non-terminal residue" evidence="5">
    <location>
        <position position="117"/>
    </location>
</feature>